<dbReference type="GO" id="GO:0004499">
    <property type="term" value="F:N,N-dimethylaniline monooxygenase activity"/>
    <property type="evidence" value="ECO:0007669"/>
    <property type="project" value="InterPro"/>
</dbReference>
<evidence type="ECO:0000256" key="2">
    <source>
        <dbReference type="ARBA" id="ARBA00009183"/>
    </source>
</evidence>
<keyword evidence="10" id="KW-1185">Reference proteome</keyword>
<dbReference type="Pfam" id="PF00743">
    <property type="entry name" value="FMO-like"/>
    <property type="match status" value="2"/>
</dbReference>
<dbReference type="PRINTS" id="PR00370">
    <property type="entry name" value="FMOXYGENASE"/>
</dbReference>
<evidence type="ECO:0000256" key="5">
    <source>
        <dbReference type="ARBA" id="ARBA00022857"/>
    </source>
</evidence>
<dbReference type="Gene3D" id="3.50.50.60">
    <property type="entry name" value="FAD/NAD(P)-binding domain"/>
    <property type="match status" value="2"/>
</dbReference>
<evidence type="ECO:0000256" key="1">
    <source>
        <dbReference type="ARBA" id="ARBA00001974"/>
    </source>
</evidence>
<dbReference type="GO" id="GO:0050661">
    <property type="term" value="F:NADP binding"/>
    <property type="evidence" value="ECO:0007669"/>
    <property type="project" value="InterPro"/>
</dbReference>
<dbReference type="EC" id="1.-.-.-" evidence="8"/>
<organism evidence="9 10">
    <name type="scientific">Caenorhabditis japonica</name>
    <dbReference type="NCBI Taxonomy" id="281687"/>
    <lineage>
        <taxon>Eukaryota</taxon>
        <taxon>Metazoa</taxon>
        <taxon>Ecdysozoa</taxon>
        <taxon>Nematoda</taxon>
        <taxon>Chromadorea</taxon>
        <taxon>Rhabditida</taxon>
        <taxon>Rhabditina</taxon>
        <taxon>Rhabditomorpha</taxon>
        <taxon>Rhabditoidea</taxon>
        <taxon>Rhabditidae</taxon>
        <taxon>Peloderinae</taxon>
        <taxon>Caenorhabditis</taxon>
    </lineage>
</organism>
<keyword evidence="3 8" id="KW-0285">Flavoprotein</keyword>
<comment type="cofactor">
    <cofactor evidence="1 8">
        <name>FAD</name>
        <dbReference type="ChEBI" id="CHEBI:57692"/>
    </cofactor>
</comment>
<dbReference type="InterPro" id="IPR036188">
    <property type="entry name" value="FAD/NAD-bd_sf"/>
</dbReference>
<dbReference type="GO" id="GO:0050660">
    <property type="term" value="F:flavin adenine dinucleotide binding"/>
    <property type="evidence" value="ECO:0007669"/>
    <property type="project" value="InterPro"/>
</dbReference>
<keyword evidence="5" id="KW-0521">NADP</keyword>
<name>A0A8R1INR1_CAEJA</name>
<protein>
    <recommendedName>
        <fullName evidence="8">Flavin-containing monooxygenase</fullName>
        <ecNumber evidence="8">1.-.-.-</ecNumber>
    </recommendedName>
</protein>
<evidence type="ECO:0000256" key="3">
    <source>
        <dbReference type="ARBA" id="ARBA00022630"/>
    </source>
</evidence>
<keyword evidence="7 8" id="KW-0503">Monooxygenase</keyword>
<dbReference type="FunFam" id="3.50.50.60:FF:000138">
    <property type="entry name" value="Flavin-containing monooxygenase"/>
    <property type="match status" value="1"/>
</dbReference>
<reference evidence="10" key="1">
    <citation type="submission" date="2010-08" db="EMBL/GenBank/DDBJ databases">
        <authorList>
            <consortium name="Caenorhabditis japonica Sequencing Consortium"/>
            <person name="Wilson R.K."/>
        </authorList>
    </citation>
    <scope>NUCLEOTIDE SEQUENCE [LARGE SCALE GENOMIC DNA]</scope>
    <source>
        <strain evidence="10">DF5081</strain>
    </source>
</reference>
<evidence type="ECO:0000256" key="8">
    <source>
        <dbReference type="RuleBase" id="RU361177"/>
    </source>
</evidence>
<dbReference type="PANTHER" id="PTHR23023">
    <property type="entry name" value="DIMETHYLANILINE MONOOXYGENASE"/>
    <property type="match status" value="1"/>
</dbReference>
<evidence type="ECO:0000256" key="4">
    <source>
        <dbReference type="ARBA" id="ARBA00022827"/>
    </source>
</evidence>
<evidence type="ECO:0000313" key="9">
    <source>
        <dbReference type="EnsemblMetazoa" id="CJA35896.1"/>
    </source>
</evidence>
<dbReference type="AlphaFoldDB" id="A0A8R1INR1"/>
<dbReference type="EnsemblMetazoa" id="CJA35896.1">
    <property type="protein sequence ID" value="CJA35896.1"/>
    <property type="gene ID" value="WBGene00211743"/>
</dbReference>
<reference evidence="9" key="2">
    <citation type="submission" date="2022-06" db="UniProtKB">
        <authorList>
            <consortium name="EnsemblMetazoa"/>
        </authorList>
    </citation>
    <scope>IDENTIFICATION</scope>
    <source>
        <strain evidence="9">DF5081</strain>
    </source>
</reference>
<keyword evidence="6 8" id="KW-0560">Oxidoreductase</keyword>
<dbReference type="InterPro" id="IPR050346">
    <property type="entry name" value="FMO-like"/>
</dbReference>
<accession>A0A8R1INR1</accession>
<keyword evidence="4 8" id="KW-0274">FAD</keyword>
<evidence type="ECO:0000256" key="6">
    <source>
        <dbReference type="ARBA" id="ARBA00023002"/>
    </source>
</evidence>
<dbReference type="SUPFAM" id="SSF51905">
    <property type="entry name" value="FAD/NAD(P)-binding domain"/>
    <property type="match status" value="2"/>
</dbReference>
<evidence type="ECO:0000313" key="10">
    <source>
        <dbReference type="Proteomes" id="UP000005237"/>
    </source>
</evidence>
<sequence length="408" mass="46877">MPKRVCVIGAGAAGLAAAKHSLAHGLEVQVFEQTSQVGGTWVYSEQTGCHSSMYQNLKTNLPKEVMQFKDIPFRDDLPSFLTHEEVLEYLQEFARGLPIFFNQTVENVERIEDKWKVTTHHGEGITEHFFDIVFVCNGHYFQPNNPYENAEFQGKLIHSHDYRRASDYTNQDVIVIGAGPSGIDIALQLSETAKSITLISRKATYPTLPKNVSQISQHVQRVIPEGVETDDGTIVNSDSIIVSTGYFYKYPFLSENILRVKENNQLVSPIFEHVVHADYPESLYFIGLNLVTITFPLFEYQIQMALAFATGKAPIPDREVLLDFEKNQIEHQKQRGLDTRFYHLLQNEQWEYLARIAKLGQFEEWPFMKTIENITTYLQETRKSDVIGYKNINFELSEDQMDYKVIRC</sequence>
<comment type="similarity">
    <text evidence="2 8">Belongs to the FMO family.</text>
</comment>
<dbReference type="Proteomes" id="UP000005237">
    <property type="component" value="Unassembled WGS sequence"/>
</dbReference>
<dbReference type="InterPro" id="IPR000960">
    <property type="entry name" value="Flavin_mOase"/>
</dbReference>
<proteinExistence type="inferred from homology"/>
<evidence type="ECO:0000256" key="7">
    <source>
        <dbReference type="ARBA" id="ARBA00023033"/>
    </source>
</evidence>
<dbReference type="InterPro" id="IPR020946">
    <property type="entry name" value="Flavin_mOase-like"/>
</dbReference>
<dbReference type="PIRSF" id="PIRSF000332">
    <property type="entry name" value="FMO"/>
    <property type="match status" value="1"/>
</dbReference>